<reference evidence="3" key="1">
    <citation type="journal article" date="2013" name="Nature">
        <title>Draft genome of the wheat A-genome progenitor Triticum urartu.</title>
        <authorList>
            <person name="Ling H.Q."/>
            <person name="Zhao S."/>
            <person name="Liu D."/>
            <person name="Wang J."/>
            <person name="Sun H."/>
            <person name="Zhang C."/>
            <person name="Fan H."/>
            <person name="Li D."/>
            <person name="Dong L."/>
            <person name="Tao Y."/>
            <person name="Gao C."/>
            <person name="Wu H."/>
            <person name="Li Y."/>
            <person name="Cui Y."/>
            <person name="Guo X."/>
            <person name="Zheng S."/>
            <person name="Wang B."/>
            <person name="Yu K."/>
            <person name="Liang Q."/>
            <person name="Yang W."/>
            <person name="Lou X."/>
            <person name="Chen J."/>
            <person name="Feng M."/>
            <person name="Jian J."/>
            <person name="Zhang X."/>
            <person name="Luo G."/>
            <person name="Jiang Y."/>
            <person name="Liu J."/>
            <person name="Wang Z."/>
            <person name="Sha Y."/>
            <person name="Zhang B."/>
            <person name="Wu H."/>
            <person name="Tang D."/>
            <person name="Shen Q."/>
            <person name="Xue P."/>
            <person name="Zou S."/>
            <person name="Wang X."/>
            <person name="Liu X."/>
            <person name="Wang F."/>
            <person name="Yang Y."/>
            <person name="An X."/>
            <person name="Dong Z."/>
            <person name="Zhang K."/>
            <person name="Zhang X."/>
            <person name="Luo M.C."/>
            <person name="Dvorak J."/>
            <person name="Tong Y."/>
            <person name="Wang J."/>
            <person name="Yang H."/>
            <person name="Li Z."/>
            <person name="Wang D."/>
            <person name="Zhang A."/>
            <person name="Wang J."/>
        </authorList>
    </citation>
    <scope>NUCLEOTIDE SEQUENCE</scope>
    <source>
        <strain evidence="3">cv. G1812</strain>
    </source>
</reference>
<feature type="region of interest" description="Disordered" evidence="1">
    <location>
        <begin position="1"/>
        <end position="67"/>
    </location>
</feature>
<keyword evidence="3" id="KW-1185">Reference proteome</keyword>
<proteinExistence type="predicted"/>
<organism evidence="2 3">
    <name type="scientific">Triticum urartu</name>
    <name type="common">Red wild einkorn</name>
    <name type="synonym">Crithodium urartu</name>
    <dbReference type="NCBI Taxonomy" id="4572"/>
    <lineage>
        <taxon>Eukaryota</taxon>
        <taxon>Viridiplantae</taxon>
        <taxon>Streptophyta</taxon>
        <taxon>Embryophyta</taxon>
        <taxon>Tracheophyta</taxon>
        <taxon>Spermatophyta</taxon>
        <taxon>Magnoliopsida</taxon>
        <taxon>Liliopsida</taxon>
        <taxon>Poales</taxon>
        <taxon>Poaceae</taxon>
        <taxon>BOP clade</taxon>
        <taxon>Pooideae</taxon>
        <taxon>Triticodae</taxon>
        <taxon>Triticeae</taxon>
        <taxon>Triticinae</taxon>
        <taxon>Triticum</taxon>
    </lineage>
</organism>
<reference evidence="2" key="3">
    <citation type="submission" date="2022-06" db="UniProtKB">
        <authorList>
            <consortium name="EnsemblPlants"/>
        </authorList>
    </citation>
    <scope>IDENTIFICATION</scope>
</reference>
<accession>A0A8R7TCK2</accession>
<sequence>MGAPTPLPLQPDNSSRRKRRLPPVRPPPPARRRRVLPAARARRRCPHDDGFDPDAGNGLGTAKPQPQRCILDMFPYPSPRTRFGSIGRINYSWEALKVCSGRKEAVICQITVL</sequence>
<dbReference type="AlphaFoldDB" id="A0A8R7TCK2"/>
<reference evidence="2" key="2">
    <citation type="submission" date="2018-03" db="EMBL/GenBank/DDBJ databases">
        <title>The Triticum urartu genome reveals the dynamic nature of wheat genome evolution.</title>
        <authorList>
            <person name="Ling H."/>
            <person name="Ma B."/>
            <person name="Shi X."/>
            <person name="Liu H."/>
            <person name="Dong L."/>
            <person name="Sun H."/>
            <person name="Cao Y."/>
            <person name="Gao Q."/>
            <person name="Zheng S."/>
            <person name="Li Y."/>
            <person name="Yu Y."/>
            <person name="Du H."/>
            <person name="Qi M."/>
            <person name="Li Y."/>
            <person name="Yu H."/>
            <person name="Cui Y."/>
            <person name="Wang N."/>
            <person name="Chen C."/>
            <person name="Wu H."/>
            <person name="Zhao Y."/>
            <person name="Zhang J."/>
            <person name="Li Y."/>
            <person name="Zhou W."/>
            <person name="Zhang B."/>
            <person name="Hu W."/>
            <person name="Eijk M."/>
            <person name="Tang J."/>
            <person name="Witsenboer H."/>
            <person name="Zhao S."/>
            <person name="Li Z."/>
            <person name="Zhang A."/>
            <person name="Wang D."/>
            <person name="Liang C."/>
        </authorList>
    </citation>
    <scope>NUCLEOTIDE SEQUENCE [LARGE SCALE GENOMIC DNA]</scope>
    <source>
        <strain evidence="2">cv. G1812</strain>
    </source>
</reference>
<feature type="compositionally biased region" description="Basic residues" evidence="1">
    <location>
        <begin position="30"/>
        <end position="45"/>
    </location>
</feature>
<evidence type="ECO:0000313" key="2">
    <source>
        <dbReference type="EnsemblPlants" id="TuG1812G0200000697.01.T01"/>
    </source>
</evidence>
<dbReference type="Proteomes" id="UP000015106">
    <property type="component" value="Chromosome 2"/>
</dbReference>
<name>A0A8R7TCK2_TRIUA</name>
<protein>
    <submittedName>
        <fullName evidence="2">Uncharacterized protein</fullName>
    </submittedName>
</protein>
<evidence type="ECO:0000256" key="1">
    <source>
        <dbReference type="SAM" id="MobiDB-lite"/>
    </source>
</evidence>
<dbReference type="Gramene" id="TuG1812G0200000697.01.T01">
    <property type="protein sequence ID" value="TuG1812G0200000697.01.T01"/>
    <property type="gene ID" value="TuG1812G0200000697.01"/>
</dbReference>
<evidence type="ECO:0000313" key="3">
    <source>
        <dbReference type="Proteomes" id="UP000015106"/>
    </source>
</evidence>
<dbReference type="EnsemblPlants" id="TuG1812G0200000697.01.T01">
    <property type="protein sequence ID" value="TuG1812G0200000697.01.T01"/>
    <property type="gene ID" value="TuG1812G0200000697.01"/>
</dbReference>